<evidence type="ECO:0000256" key="8">
    <source>
        <dbReference type="ARBA" id="ARBA00023136"/>
    </source>
</evidence>
<name>A0AAN0J967_AMPQE</name>
<dbReference type="GO" id="GO:0005886">
    <property type="term" value="C:plasma membrane"/>
    <property type="evidence" value="ECO:0007669"/>
    <property type="project" value="UniProtKB-SubCell"/>
</dbReference>
<dbReference type="GO" id="GO:0008289">
    <property type="term" value="F:lipid binding"/>
    <property type="evidence" value="ECO:0007669"/>
    <property type="project" value="UniProtKB-KW"/>
</dbReference>
<keyword evidence="4 12" id="KW-0812">Transmembrane</keyword>
<organism evidence="15 16">
    <name type="scientific">Amphimedon queenslandica</name>
    <name type="common">Sponge</name>
    <dbReference type="NCBI Taxonomy" id="400682"/>
    <lineage>
        <taxon>Eukaryota</taxon>
        <taxon>Metazoa</taxon>
        <taxon>Porifera</taxon>
        <taxon>Demospongiae</taxon>
        <taxon>Heteroscleromorpha</taxon>
        <taxon>Haplosclerida</taxon>
        <taxon>Niphatidae</taxon>
        <taxon>Amphimedon</taxon>
    </lineage>
</organism>
<evidence type="ECO:0000256" key="4">
    <source>
        <dbReference type="ARBA" id="ARBA00022692"/>
    </source>
</evidence>
<evidence type="ECO:0000256" key="6">
    <source>
        <dbReference type="ARBA" id="ARBA00022989"/>
    </source>
</evidence>
<feature type="transmembrane region" description="Helical" evidence="12">
    <location>
        <begin position="601"/>
        <end position="621"/>
    </location>
</feature>
<reference evidence="15" key="2">
    <citation type="submission" date="2024-06" db="UniProtKB">
        <authorList>
            <consortium name="EnsemblMetazoa"/>
        </authorList>
    </citation>
    <scope>IDENTIFICATION</scope>
</reference>
<dbReference type="Proteomes" id="UP000007879">
    <property type="component" value="Unassembled WGS sequence"/>
</dbReference>
<feature type="transmembrane region" description="Helical" evidence="12">
    <location>
        <begin position="660"/>
        <end position="679"/>
    </location>
</feature>
<feature type="signal peptide" evidence="13">
    <location>
        <begin position="1"/>
        <end position="25"/>
    </location>
</feature>
<keyword evidence="6 12" id="KW-1133">Transmembrane helix</keyword>
<evidence type="ECO:0000313" key="16">
    <source>
        <dbReference type="Proteomes" id="UP000007879"/>
    </source>
</evidence>
<evidence type="ECO:0000256" key="1">
    <source>
        <dbReference type="ARBA" id="ARBA00004251"/>
    </source>
</evidence>
<evidence type="ECO:0000256" key="2">
    <source>
        <dbReference type="ARBA" id="ARBA00010929"/>
    </source>
</evidence>
<comment type="similarity">
    <text evidence="2">Belongs to the HAP2/GCS1 family.</text>
</comment>
<evidence type="ECO:0000256" key="7">
    <source>
        <dbReference type="ARBA" id="ARBA00023121"/>
    </source>
</evidence>
<dbReference type="AlphaFoldDB" id="A0AAN0J967"/>
<dbReference type="PANTHER" id="PTHR31764:SF0">
    <property type="entry name" value="GENERATIVE CELL SPECIFIC-1_HAP2 DOMAIN-CONTAINING PROTEIN"/>
    <property type="match status" value="1"/>
</dbReference>
<proteinExistence type="inferred from homology"/>
<evidence type="ECO:0000256" key="10">
    <source>
        <dbReference type="ARBA" id="ARBA00023279"/>
    </source>
</evidence>
<reference evidence="16" key="1">
    <citation type="journal article" date="2010" name="Nature">
        <title>The Amphimedon queenslandica genome and the evolution of animal complexity.</title>
        <authorList>
            <person name="Srivastava M."/>
            <person name="Simakov O."/>
            <person name="Chapman J."/>
            <person name="Fahey B."/>
            <person name="Gauthier M.E."/>
            <person name="Mitros T."/>
            <person name="Richards G.S."/>
            <person name="Conaco C."/>
            <person name="Dacre M."/>
            <person name="Hellsten U."/>
            <person name="Larroux C."/>
            <person name="Putnam N.H."/>
            <person name="Stanke M."/>
            <person name="Adamska M."/>
            <person name="Darling A."/>
            <person name="Degnan S.M."/>
            <person name="Oakley T.H."/>
            <person name="Plachetzki D.C."/>
            <person name="Zhai Y."/>
            <person name="Adamski M."/>
            <person name="Calcino A."/>
            <person name="Cummins S.F."/>
            <person name="Goodstein D.M."/>
            <person name="Harris C."/>
            <person name="Jackson D.J."/>
            <person name="Leys S.P."/>
            <person name="Shu S."/>
            <person name="Woodcroft B.J."/>
            <person name="Vervoort M."/>
            <person name="Kosik K.S."/>
            <person name="Manning G."/>
            <person name="Degnan B.M."/>
            <person name="Rokhsar D.S."/>
        </authorList>
    </citation>
    <scope>NUCLEOTIDE SEQUENCE [LARGE SCALE GENOMIC DNA]</scope>
</reference>
<keyword evidence="8 12" id="KW-0472">Membrane</keyword>
<dbReference type="InterPro" id="IPR040326">
    <property type="entry name" value="HAP2/GCS1"/>
</dbReference>
<feature type="chain" id="PRO_5042901686" description="Generative cell specific-1/HAP2 domain-containing protein" evidence="13">
    <location>
        <begin position="26"/>
        <end position="779"/>
    </location>
</feature>
<dbReference type="Pfam" id="PF10699">
    <property type="entry name" value="HAP2-GCS1"/>
    <property type="match status" value="1"/>
</dbReference>
<evidence type="ECO:0000256" key="13">
    <source>
        <dbReference type="SAM" id="SignalP"/>
    </source>
</evidence>
<feature type="region of interest" description="Disordered" evidence="11">
    <location>
        <begin position="746"/>
        <end position="779"/>
    </location>
</feature>
<comment type="subcellular location">
    <subcellularLocation>
        <location evidence="1">Cell membrane</location>
        <topology evidence="1">Single-pass type I membrane protein</topology>
    </subcellularLocation>
</comment>
<evidence type="ECO:0000256" key="12">
    <source>
        <dbReference type="SAM" id="Phobius"/>
    </source>
</evidence>
<dbReference type="KEGG" id="aqu:109582780"/>
<keyword evidence="9" id="KW-1015">Disulfide bond</keyword>
<dbReference type="PANTHER" id="PTHR31764">
    <property type="entry name" value="PROTEIN HAPLESS 2"/>
    <property type="match status" value="1"/>
</dbReference>
<dbReference type="GeneID" id="109582780"/>
<evidence type="ECO:0000256" key="3">
    <source>
        <dbReference type="ARBA" id="ARBA00022475"/>
    </source>
</evidence>
<accession>A0AAN0J967</accession>
<evidence type="ECO:0000313" key="15">
    <source>
        <dbReference type="EnsemblMetazoa" id="XP_019853271.1"/>
    </source>
</evidence>
<evidence type="ECO:0000256" key="9">
    <source>
        <dbReference type="ARBA" id="ARBA00023157"/>
    </source>
</evidence>
<keyword evidence="7" id="KW-0446">Lipid-binding</keyword>
<dbReference type="RefSeq" id="XP_019853271.1">
    <property type="nucleotide sequence ID" value="XM_019997712.1"/>
</dbReference>
<feature type="domain" description="Generative cell specific-1/HAP2" evidence="14">
    <location>
        <begin position="52"/>
        <end position="539"/>
    </location>
</feature>
<sequence length="779" mass="88200">MTAIAFYFILFSSLYPFHSYWSVSASLVSSSEIQFCQRQSASYDPILSNGEACSKKFLVALAVRNGQGESGSIYADIKHVNNRTRSGSTLKREQLRKPIRITVTKSDVLIRYPLRYIGSVNNQPAEYYLSITNHFLGIDYCGKKPRCSSHGGYCCWATRDEKLSRAWEYKRGVGSKVGHYHSHRYSQAICITYDSLNYNVFEVLQPYITYTINVTVQELDYKREIFGRGGGTEDVWRTIGYAEIGPDRIGQNTNQNQVGKSSGTNIKAVWLGDFKLNSYIANFNSKYILTPDWRAASNPQTLREHAQVRNGASEWLVVDRHLVDMSGRTCNKIGTRAPAFIAQTNRCFQEQNSCFKVTPSIIYAEAKAYKNRDVPTHYFPPFYGDFLGPYSSDEERLSDDTGLRDFQLVYRSTDIHKSLITLTFTAEAISFVENRSTGRIVEALVNDFVALIESGILTVVIQNTGAVTADYSVSINQCTDGIIRVSERIKTVDPRQQVTFEFELSSSLNVAFNHSCIIELTDKDGSLLDVRDIKFRTDEGCIYCPAGVCSCDCEIAPTSTETESTDDCSNEQYLNPYWTPEIIVIEPCYHCWFTDPLTHPVYATFIAVVLLLCLGMGKLLITNWLCRTKDGRPIDVVGIMLGTASIEHTRRKQRSVTIQFLLGACFFVYLPLLPLMIIFCNWRRRLIAKKRLKKKADRKRKRLLKRKQAALEATKGLMVLGENDNITMTDAMKAMEKLGKGPAKLVVSSSSDSEKEYFEYSSSSDESSEEFIVYEEDRK</sequence>
<evidence type="ECO:0000256" key="11">
    <source>
        <dbReference type="SAM" id="MobiDB-lite"/>
    </source>
</evidence>
<keyword evidence="16" id="KW-1185">Reference proteome</keyword>
<dbReference type="EnsemblMetazoa" id="XM_019997712.1">
    <property type="protein sequence ID" value="XP_019853271.1"/>
    <property type="gene ID" value="LOC109582780"/>
</dbReference>
<keyword evidence="3" id="KW-1003">Cell membrane</keyword>
<dbReference type="GO" id="GO:0007338">
    <property type="term" value="P:single fertilization"/>
    <property type="evidence" value="ECO:0007669"/>
    <property type="project" value="UniProtKB-KW"/>
</dbReference>
<dbReference type="InterPro" id="IPR018928">
    <property type="entry name" value="HAP2/GCS1_dom"/>
</dbReference>
<feature type="compositionally biased region" description="Acidic residues" evidence="11">
    <location>
        <begin position="766"/>
        <end position="779"/>
    </location>
</feature>
<evidence type="ECO:0000256" key="5">
    <source>
        <dbReference type="ARBA" id="ARBA00022729"/>
    </source>
</evidence>
<keyword evidence="10" id="KW-0278">Fertilization</keyword>
<evidence type="ECO:0000259" key="14">
    <source>
        <dbReference type="Pfam" id="PF10699"/>
    </source>
</evidence>
<keyword evidence="5 13" id="KW-0732">Signal</keyword>
<protein>
    <recommendedName>
        <fullName evidence="14">Generative cell specific-1/HAP2 domain-containing protein</fullName>
    </recommendedName>
</protein>